<dbReference type="OrthoDB" id="5304511at2759"/>
<gene>
    <name evidence="1" type="ORF">E0L32_006027</name>
</gene>
<name>A0A507B3B7_9PEZI</name>
<keyword evidence="2" id="KW-1185">Reference proteome</keyword>
<proteinExistence type="predicted"/>
<protein>
    <recommendedName>
        <fullName evidence="3">F-box domain-containing protein</fullName>
    </recommendedName>
</protein>
<evidence type="ECO:0008006" key="3">
    <source>
        <dbReference type="Google" id="ProtNLM"/>
    </source>
</evidence>
<sequence>MDSKHSEPSPLESLPVELVRLILSALPDVISLQTAILSSPTFYRPFVRAQSAITSHVLLQQIDATVLPDAVLAVSASRLQTCDETDRLELVREFSRKSLGDKAMLPKTWPLQEAVAIAKLHVYVDGFAHKFAAATLTEPPFAPAESSPMPTQQESLRIHRALYRFETYRHLFRVAPDALRLDSLQLFFRHYSTFENEQLACIHDFFARAVLLSLIGKVSDGTFETTINSPLVQNLLLLGLEGLHNAIYRVPGNLFADLPPGADLFRPQSFLYAGLCYANDSEIHITLNEMSPQLQELHIRKPFFADPDSGPLEAWKWAYLEEMGMEFVFNRARRSLRRWGYVLWDRWRLDDIGVLEEPFEPW</sequence>
<reference evidence="1 2" key="1">
    <citation type="submission" date="2019-06" db="EMBL/GenBank/DDBJ databases">
        <title>Draft genome sequence of the filamentous fungus Phialemoniopsis curvata isolated from diesel fuel.</title>
        <authorList>
            <person name="Varaljay V.A."/>
            <person name="Lyon W.J."/>
            <person name="Crouch A.L."/>
            <person name="Drake C.E."/>
            <person name="Hollomon J.M."/>
            <person name="Nadeau L.J."/>
            <person name="Nunn H.S."/>
            <person name="Stevenson B.S."/>
            <person name="Bojanowski C.L."/>
            <person name="Crookes-Goodson W.J."/>
        </authorList>
    </citation>
    <scope>NUCLEOTIDE SEQUENCE [LARGE SCALE GENOMIC DNA]</scope>
    <source>
        <strain evidence="1 2">D216</strain>
    </source>
</reference>
<comment type="caution">
    <text evidence="1">The sequence shown here is derived from an EMBL/GenBank/DDBJ whole genome shotgun (WGS) entry which is preliminary data.</text>
</comment>
<dbReference type="RefSeq" id="XP_030995267.1">
    <property type="nucleotide sequence ID" value="XM_031140615.1"/>
</dbReference>
<accession>A0A507B3B7</accession>
<evidence type="ECO:0000313" key="2">
    <source>
        <dbReference type="Proteomes" id="UP000319257"/>
    </source>
</evidence>
<dbReference type="Proteomes" id="UP000319257">
    <property type="component" value="Unassembled WGS sequence"/>
</dbReference>
<dbReference type="GeneID" id="41973474"/>
<dbReference type="EMBL" id="SKBQ01000033">
    <property type="protein sequence ID" value="TPX13556.1"/>
    <property type="molecule type" value="Genomic_DNA"/>
</dbReference>
<dbReference type="AlphaFoldDB" id="A0A507B3B7"/>
<dbReference type="InParanoid" id="A0A507B3B7"/>
<organism evidence="1 2">
    <name type="scientific">Thyridium curvatum</name>
    <dbReference type="NCBI Taxonomy" id="1093900"/>
    <lineage>
        <taxon>Eukaryota</taxon>
        <taxon>Fungi</taxon>
        <taxon>Dikarya</taxon>
        <taxon>Ascomycota</taxon>
        <taxon>Pezizomycotina</taxon>
        <taxon>Sordariomycetes</taxon>
        <taxon>Sordariomycetidae</taxon>
        <taxon>Thyridiales</taxon>
        <taxon>Thyridiaceae</taxon>
        <taxon>Thyridium</taxon>
    </lineage>
</organism>
<evidence type="ECO:0000313" key="1">
    <source>
        <dbReference type="EMBL" id="TPX13556.1"/>
    </source>
</evidence>